<proteinExistence type="predicted"/>
<reference evidence="2 3" key="1">
    <citation type="submission" date="2018-06" db="EMBL/GenBank/DDBJ databases">
        <title>A transcriptomic atlas of mushroom development highlights an independent origin of complex multicellularity.</title>
        <authorList>
            <consortium name="DOE Joint Genome Institute"/>
            <person name="Krizsan K."/>
            <person name="Almasi E."/>
            <person name="Merenyi Z."/>
            <person name="Sahu N."/>
            <person name="Viragh M."/>
            <person name="Koszo T."/>
            <person name="Mondo S."/>
            <person name="Kiss B."/>
            <person name="Balint B."/>
            <person name="Kues U."/>
            <person name="Barry K."/>
            <person name="Hegedus J.C."/>
            <person name="Henrissat B."/>
            <person name="Johnson J."/>
            <person name="Lipzen A."/>
            <person name="Ohm R."/>
            <person name="Nagy I."/>
            <person name="Pangilinan J."/>
            <person name="Yan J."/>
            <person name="Xiong Y."/>
            <person name="Grigoriev I.V."/>
            <person name="Hibbett D.S."/>
            <person name="Nagy L.G."/>
        </authorList>
    </citation>
    <scope>NUCLEOTIDE SEQUENCE [LARGE SCALE GENOMIC DNA]</scope>
    <source>
        <strain evidence="2 3">SZMC22713</strain>
    </source>
</reference>
<dbReference type="VEuPathDB" id="FungiDB:BD410DRAFT_807036"/>
<dbReference type="AlphaFoldDB" id="A0A4Y7PRX7"/>
<protein>
    <submittedName>
        <fullName evidence="2">Uncharacterized protein</fullName>
    </submittedName>
</protein>
<feature type="compositionally biased region" description="Basic residues" evidence="1">
    <location>
        <begin position="197"/>
        <end position="211"/>
    </location>
</feature>
<dbReference type="Proteomes" id="UP000294933">
    <property type="component" value="Unassembled WGS sequence"/>
</dbReference>
<gene>
    <name evidence="2" type="ORF">BD410DRAFT_807036</name>
</gene>
<dbReference type="OrthoDB" id="3067176at2759"/>
<evidence type="ECO:0000313" key="2">
    <source>
        <dbReference type="EMBL" id="TDL17786.1"/>
    </source>
</evidence>
<organism evidence="2 3">
    <name type="scientific">Rickenella mellea</name>
    <dbReference type="NCBI Taxonomy" id="50990"/>
    <lineage>
        <taxon>Eukaryota</taxon>
        <taxon>Fungi</taxon>
        <taxon>Dikarya</taxon>
        <taxon>Basidiomycota</taxon>
        <taxon>Agaricomycotina</taxon>
        <taxon>Agaricomycetes</taxon>
        <taxon>Hymenochaetales</taxon>
        <taxon>Rickenellaceae</taxon>
        <taxon>Rickenella</taxon>
    </lineage>
</organism>
<evidence type="ECO:0000313" key="3">
    <source>
        <dbReference type="Proteomes" id="UP000294933"/>
    </source>
</evidence>
<keyword evidence="3" id="KW-1185">Reference proteome</keyword>
<accession>A0A4Y7PRX7</accession>
<sequence length="324" mass="36403">MAHFPPITSAQFSVRSTVDGVVQNNVDIDYTGHQYTHHFLHTVFTPQLVTPVYNESVWSSDDFCLHIGFAWALHYSLFSIGQYILAAAHGGFDPSWGENRVLPSYVPPEFYESMGMPPPPPLAFRSHSDNPLLVHGTYAYLEELVREKQQLGLKALAWIAMMKRRCMDRKDVNWSWPWDPSDMLAPTPSHNSSRSAKTLRRNQRRRERRKRQQEVHGPHILPSHADSPIDISDDEDESWANVVTPWDNCSEISTTPPPSIDGCTPIEVDEPTTSTALILHPVFSNHAIANNLSAVVPFNGGIRFPSTPSNDNIGEDIIMTPADV</sequence>
<dbReference type="EMBL" id="ML170216">
    <property type="protein sequence ID" value="TDL17786.1"/>
    <property type="molecule type" value="Genomic_DNA"/>
</dbReference>
<feature type="region of interest" description="Disordered" evidence="1">
    <location>
        <begin position="184"/>
        <end position="236"/>
    </location>
</feature>
<evidence type="ECO:0000256" key="1">
    <source>
        <dbReference type="SAM" id="MobiDB-lite"/>
    </source>
</evidence>
<name>A0A4Y7PRX7_9AGAM</name>